<organism evidence="1 2">
    <name type="scientific">Dyadobacter beijingensis</name>
    <dbReference type="NCBI Taxonomy" id="365489"/>
    <lineage>
        <taxon>Bacteria</taxon>
        <taxon>Pseudomonadati</taxon>
        <taxon>Bacteroidota</taxon>
        <taxon>Cytophagia</taxon>
        <taxon>Cytophagales</taxon>
        <taxon>Spirosomataceae</taxon>
        <taxon>Dyadobacter</taxon>
    </lineage>
</organism>
<dbReference type="Gene3D" id="1.25.10.10">
    <property type="entry name" value="Leucine-rich Repeat Variant"/>
    <property type="match status" value="1"/>
</dbReference>
<reference evidence="2" key="1">
    <citation type="journal article" date="2019" name="Int. J. Syst. Evol. Microbiol.">
        <title>The Global Catalogue of Microorganisms (GCM) 10K type strain sequencing project: providing services to taxonomists for standard genome sequencing and annotation.</title>
        <authorList>
            <consortium name="The Broad Institute Genomics Platform"/>
            <consortium name="The Broad Institute Genome Sequencing Center for Infectious Disease"/>
            <person name="Wu L."/>
            <person name="Ma J."/>
        </authorList>
    </citation>
    <scope>NUCLEOTIDE SEQUENCE [LARGE SCALE GENOMIC DNA]</scope>
    <source>
        <strain evidence="2">CGMCC 1.6375</strain>
    </source>
</reference>
<dbReference type="InterPro" id="IPR011989">
    <property type="entry name" value="ARM-like"/>
</dbReference>
<sequence length="284" mass="32177">MKDDKQMSCEYTQGKLTDWLNNSLEKNEQIAINRHLAECASCEEEFAADRQIWDGMAKIRVPEPGEAMRHNFYAMLDEFKEADKAAARFSFQSMMERIREFPLPQWSVPQWTVQLTFSLLLVGLGWVIGNRMGRGKPDASAYQQQIETLASQVQDMKSTMMLTLLENPSATERLRAVGYTAEITQADDRVLEALFATLNNDPNVNVRLVTLEALTQYAGDASVREELVKSLALQDSPMVQVALADVMVKLQEKRSVKALKTLLQKEDLNDLVKVKIEQTIKDLS</sequence>
<proteinExistence type="predicted"/>
<comment type="caution">
    <text evidence="1">The sequence shown here is derived from an EMBL/GenBank/DDBJ whole genome shotgun (WGS) entry which is preliminary data.</text>
</comment>
<dbReference type="Pfam" id="PF13646">
    <property type="entry name" value="HEAT_2"/>
    <property type="match status" value="1"/>
</dbReference>
<protein>
    <recommendedName>
        <fullName evidence="3">HEAT repeat protein</fullName>
    </recommendedName>
</protein>
<evidence type="ECO:0000313" key="1">
    <source>
        <dbReference type="EMBL" id="GGM92125.1"/>
    </source>
</evidence>
<name>A0ABQ2HUN3_9BACT</name>
<keyword evidence="2" id="KW-1185">Reference proteome</keyword>
<gene>
    <name evidence="1" type="ORF">GCM10010967_26510</name>
</gene>
<dbReference type="InterPro" id="IPR016024">
    <property type="entry name" value="ARM-type_fold"/>
</dbReference>
<accession>A0ABQ2HUN3</accession>
<dbReference type="SUPFAM" id="SSF48371">
    <property type="entry name" value="ARM repeat"/>
    <property type="match status" value="1"/>
</dbReference>
<dbReference type="Proteomes" id="UP000632339">
    <property type="component" value="Unassembled WGS sequence"/>
</dbReference>
<dbReference type="EMBL" id="BMLI01000001">
    <property type="protein sequence ID" value="GGM92125.1"/>
    <property type="molecule type" value="Genomic_DNA"/>
</dbReference>
<evidence type="ECO:0000313" key="2">
    <source>
        <dbReference type="Proteomes" id="UP000632339"/>
    </source>
</evidence>
<dbReference type="RefSeq" id="WP_019943396.1">
    <property type="nucleotide sequence ID" value="NZ_BMLI01000001.1"/>
</dbReference>
<evidence type="ECO:0008006" key="3">
    <source>
        <dbReference type="Google" id="ProtNLM"/>
    </source>
</evidence>